<gene>
    <name evidence="3" type="ORF">BO70DRAFT_357446</name>
</gene>
<sequence>MELTWREDRGDHEIANLRDECSRDEREGEAEEEGEGGWRRRRRAAIRISGFTIHTRMIAVVLVVFSAGAAFWYGTGAP</sequence>
<keyword evidence="2" id="KW-0472">Membrane</keyword>
<protein>
    <submittedName>
        <fullName evidence="3">Uncharacterized protein</fullName>
    </submittedName>
</protein>
<comment type="caution">
    <text evidence="3">The sequence shown here is derived from an EMBL/GenBank/DDBJ whole genome shotgun (WGS) entry which is preliminary data.</text>
</comment>
<keyword evidence="2" id="KW-0812">Transmembrane</keyword>
<evidence type="ECO:0000313" key="4">
    <source>
        <dbReference type="Proteomes" id="UP000247233"/>
    </source>
</evidence>
<evidence type="ECO:0000313" key="3">
    <source>
        <dbReference type="EMBL" id="PWY92334.1"/>
    </source>
</evidence>
<proteinExistence type="predicted"/>
<keyword evidence="2" id="KW-1133">Transmembrane helix</keyword>
<reference evidence="3 4" key="1">
    <citation type="submission" date="2016-12" db="EMBL/GenBank/DDBJ databases">
        <title>The genomes of Aspergillus section Nigri reveals drivers in fungal speciation.</title>
        <authorList>
            <consortium name="DOE Joint Genome Institute"/>
            <person name="Vesth T.C."/>
            <person name="Nybo J."/>
            <person name="Theobald S."/>
            <person name="Brandl J."/>
            <person name="Frisvad J.C."/>
            <person name="Nielsen K.F."/>
            <person name="Lyhne E.K."/>
            <person name="Kogle M.E."/>
            <person name="Kuo A."/>
            <person name="Riley R."/>
            <person name="Clum A."/>
            <person name="Nolan M."/>
            <person name="Lipzen A."/>
            <person name="Salamov A."/>
            <person name="Henrissat B."/>
            <person name="Wiebenga A."/>
            <person name="De Vries R.P."/>
            <person name="Grigoriev I.V."/>
            <person name="Mortensen U.H."/>
            <person name="Andersen M.R."/>
            <person name="Baker S.E."/>
        </authorList>
    </citation>
    <scope>NUCLEOTIDE SEQUENCE [LARGE SCALE GENOMIC DNA]</scope>
    <source>
        <strain evidence="3 4">CBS 117.55</strain>
    </source>
</reference>
<evidence type="ECO:0000256" key="1">
    <source>
        <dbReference type="SAM" id="MobiDB-lite"/>
    </source>
</evidence>
<accession>A0A317X115</accession>
<dbReference type="VEuPathDB" id="FungiDB:BO70DRAFT_357446"/>
<feature type="region of interest" description="Disordered" evidence="1">
    <location>
        <begin position="20"/>
        <end position="39"/>
    </location>
</feature>
<dbReference type="EMBL" id="MSFL01000001">
    <property type="protein sequence ID" value="PWY92334.1"/>
    <property type="molecule type" value="Genomic_DNA"/>
</dbReference>
<name>A0A317X115_9EURO</name>
<dbReference type="GeneID" id="37064283"/>
<evidence type="ECO:0000256" key="2">
    <source>
        <dbReference type="SAM" id="Phobius"/>
    </source>
</evidence>
<feature type="transmembrane region" description="Helical" evidence="2">
    <location>
        <begin position="48"/>
        <end position="73"/>
    </location>
</feature>
<dbReference type="AlphaFoldDB" id="A0A317X115"/>
<keyword evidence="4" id="KW-1185">Reference proteome</keyword>
<dbReference type="Proteomes" id="UP000247233">
    <property type="component" value="Unassembled WGS sequence"/>
</dbReference>
<dbReference type="RefSeq" id="XP_025404073.1">
    <property type="nucleotide sequence ID" value="XM_025542046.1"/>
</dbReference>
<organism evidence="3 4">
    <name type="scientific">Aspergillus heteromorphus CBS 117.55</name>
    <dbReference type="NCBI Taxonomy" id="1448321"/>
    <lineage>
        <taxon>Eukaryota</taxon>
        <taxon>Fungi</taxon>
        <taxon>Dikarya</taxon>
        <taxon>Ascomycota</taxon>
        <taxon>Pezizomycotina</taxon>
        <taxon>Eurotiomycetes</taxon>
        <taxon>Eurotiomycetidae</taxon>
        <taxon>Eurotiales</taxon>
        <taxon>Aspergillaceae</taxon>
        <taxon>Aspergillus</taxon>
        <taxon>Aspergillus subgen. Circumdati</taxon>
    </lineage>
</organism>